<organism evidence="2 3">
    <name type="scientific">Ficus carica</name>
    <name type="common">Common fig</name>
    <dbReference type="NCBI Taxonomy" id="3494"/>
    <lineage>
        <taxon>Eukaryota</taxon>
        <taxon>Viridiplantae</taxon>
        <taxon>Streptophyta</taxon>
        <taxon>Embryophyta</taxon>
        <taxon>Tracheophyta</taxon>
        <taxon>Spermatophyta</taxon>
        <taxon>Magnoliopsida</taxon>
        <taxon>eudicotyledons</taxon>
        <taxon>Gunneridae</taxon>
        <taxon>Pentapetalae</taxon>
        <taxon>rosids</taxon>
        <taxon>fabids</taxon>
        <taxon>Rosales</taxon>
        <taxon>Moraceae</taxon>
        <taxon>Ficeae</taxon>
        <taxon>Ficus</taxon>
    </lineage>
</organism>
<dbReference type="Proteomes" id="UP001187192">
    <property type="component" value="Unassembled WGS sequence"/>
</dbReference>
<accession>A0AA87ZGL0</accession>
<gene>
    <name evidence="2" type="ORF">TIFTF001_041707</name>
</gene>
<keyword evidence="3" id="KW-1185">Reference proteome</keyword>
<dbReference type="EMBL" id="BTGU01001982">
    <property type="protein sequence ID" value="GMN32300.1"/>
    <property type="molecule type" value="Genomic_DNA"/>
</dbReference>
<feature type="compositionally biased region" description="Basic and acidic residues" evidence="1">
    <location>
        <begin position="47"/>
        <end position="67"/>
    </location>
</feature>
<evidence type="ECO:0000313" key="3">
    <source>
        <dbReference type="Proteomes" id="UP001187192"/>
    </source>
</evidence>
<dbReference type="AlphaFoldDB" id="A0AA87ZGL0"/>
<evidence type="ECO:0000256" key="1">
    <source>
        <dbReference type="SAM" id="MobiDB-lite"/>
    </source>
</evidence>
<evidence type="ECO:0000313" key="2">
    <source>
        <dbReference type="EMBL" id="GMN32300.1"/>
    </source>
</evidence>
<feature type="region of interest" description="Disordered" evidence="1">
    <location>
        <begin position="47"/>
        <end position="96"/>
    </location>
</feature>
<comment type="caution">
    <text evidence="2">The sequence shown here is derived from an EMBL/GenBank/DDBJ whole genome shotgun (WGS) entry which is preliminary data.</text>
</comment>
<protein>
    <submittedName>
        <fullName evidence="2">Uncharacterized protein</fullName>
    </submittedName>
</protein>
<proteinExistence type="predicted"/>
<reference evidence="2" key="1">
    <citation type="submission" date="2023-07" db="EMBL/GenBank/DDBJ databases">
        <title>draft genome sequence of fig (Ficus carica).</title>
        <authorList>
            <person name="Takahashi T."/>
            <person name="Nishimura K."/>
        </authorList>
    </citation>
    <scope>NUCLEOTIDE SEQUENCE</scope>
</reference>
<sequence>MHRPGGFRSPPAEIGKWFAGGRYRRLEKKTQTSGAQGIEYIRFQCPENRDLESTDEGRPKAHGEEKWQTTCYRGEPDGGGQREKMSGGEVQEPVNRASDWLHSKPILVYCATGQLIV</sequence>
<feature type="compositionally biased region" description="Basic and acidic residues" evidence="1">
    <location>
        <begin position="74"/>
        <end position="86"/>
    </location>
</feature>
<name>A0AA87ZGL0_FICCA</name>